<comment type="caution">
    <text evidence="3">The sequence shown here is derived from an EMBL/GenBank/DDBJ whole genome shotgun (WGS) entry which is preliminary data.</text>
</comment>
<proteinExistence type="predicted"/>
<organism evidence="3 4">
    <name type="scientific">Goodea atripinnis</name>
    <dbReference type="NCBI Taxonomy" id="208336"/>
    <lineage>
        <taxon>Eukaryota</taxon>
        <taxon>Metazoa</taxon>
        <taxon>Chordata</taxon>
        <taxon>Craniata</taxon>
        <taxon>Vertebrata</taxon>
        <taxon>Euteleostomi</taxon>
        <taxon>Actinopterygii</taxon>
        <taxon>Neopterygii</taxon>
        <taxon>Teleostei</taxon>
        <taxon>Neoteleostei</taxon>
        <taxon>Acanthomorphata</taxon>
        <taxon>Ovalentaria</taxon>
        <taxon>Atherinomorphae</taxon>
        <taxon>Cyprinodontiformes</taxon>
        <taxon>Goodeidae</taxon>
        <taxon>Goodea</taxon>
    </lineage>
</organism>
<protein>
    <submittedName>
        <fullName evidence="3">Uncharacterized protein</fullName>
    </submittedName>
</protein>
<feature type="transmembrane region" description="Helical" evidence="2">
    <location>
        <begin position="20"/>
        <end position="47"/>
    </location>
</feature>
<gene>
    <name evidence="3" type="ORF">GOODEAATRI_005111</name>
</gene>
<keyword evidence="4" id="KW-1185">Reference proteome</keyword>
<evidence type="ECO:0000256" key="1">
    <source>
        <dbReference type="SAM" id="MobiDB-lite"/>
    </source>
</evidence>
<dbReference type="Proteomes" id="UP001476798">
    <property type="component" value="Unassembled WGS sequence"/>
</dbReference>
<reference evidence="3 4" key="1">
    <citation type="submission" date="2021-06" db="EMBL/GenBank/DDBJ databases">
        <authorList>
            <person name="Palmer J.M."/>
        </authorList>
    </citation>
    <scope>NUCLEOTIDE SEQUENCE [LARGE SCALE GENOMIC DNA]</scope>
    <source>
        <strain evidence="3 4">GA_2019</strain>
        <tissue evidence="3">Muscle</tissue>
    </source>
</reference>
<feature type="region of interest" description="Disordered" evidence="1">
    <location>
        <begin position="83"/>
        <end position="104"/>
    </location>
</feature>
<keyword evidence="2" id="KW-0812">Transmembrane</keyword>
<keyword evidence="2" id="KW-0472">Membrane</keyword>
<evidence type="ECO:0000256" key="2">
    <source>
        <dbReference type="SAM" id="Phobius"/>
    </source>
</evidence>
<evidence type="ECO:0000313" key="4">
    <source>
        <dbReference type="Proteomes" id="UP001476798"/>
    </source>
</evidence>
<keyword evidence="2" id="KW-1133">Transmembrane helix</keyword>
<evidence type="ECO:0000313" key="3">
    <source>
        <dbReference type="EMBL" id="MEQ2170900.1"/>
    </source>
</evidence>
<dbReference type="EMBL" id="JAHRIO010040207">
    <property type="protein sequence ID" value="MEQ2170900.1"/>
    <property type="molecule type" value="Genomic_DNA"/>
</dbReference>
<sequence length="132" mass="14063">MNLLLANHVALPVVFNGSSLCVFFCIVSSLPTSLPPSLLLYLLFLVYGKQMKNLGQKAVSVCSLKRTISARGECCSSCAAEHARKRGNGTLSPGTKGSARRGGDLGAKRATLSFFSPPPSLYLPEHSQSHNL</sequence>
<accession>A0ABV0NHL3</accession>
<name>A0ABV0NHL3_9TELE</name>